<evidence type="ECO:0000313" key="4">
    <source>
        <dbReference type="Proteomes" id="UP000613743"/>
    </source>
</evidence>
<evidence type="ECO:0000256" key="1">
    <source>
        <dbReference type="ARBA" id="ARBA00022500"/>
    </source>
</evidence>
<dbReference type="GO" id="GO:0006935">
    <property type="term" value="P:chemotaxis"/>
    <property type="evidence" value="ECO:0007669"/>
    <property type="project" value="UniProtKB-KW"/>
</dbReference>
<dbReference type="EMBL" id="BMPZ01000007">
    <property type="protein sequence ID" value="GGI86978.1"/>
    <property type="molecule type" value="Genomic_DNA"/>
</dbReference>
<dbReference type="InterPro" id="IPR024513">
    <property type="entry name" value="DUF3334"/>
</dbReference>
<keyword evidence="4" id="KW-1185">Reference proteome</keyword>
<dbReference type="Pfam" id="PF11813">
    <property type="entry name" value="DUF3334"/>
    <property type="match status" value="1"/>
</dbReference>
<reference evidence="3" key="2">
    <citation type="submission" date="2020-09" db="EMBL/GenBank/DDBJ databases">
        <authorList>
            <person name="Sun Q."/>
            <person name="Ohkuma M."/>
        </authorList>
    </citation>
    <scope>NUCLEOTIDE SEQUENCE</scope>
    <source>
        <strain evidence="3">JCM 30804</strain>
    </source>
</reference>
<name>A0A917JVS3_9GAMM</name>
<evidence type="ECO:0000313" key="3">
    <source>
        <dbReference type="EMBL" id="GGI86978.1"/>
    </source>
</evidence>
<feature type="compositionally biased region" description="Low complexity" evidence="2">
    <location>
        <begin position="242"/>
        <end position="253"/>
    </location>
</feature>
<dbReference type="Proteomes" id="UP000613743">
    <property type="component" value="Unassembled WGS sequence"/>
</dbReference>
<dbReference type="InterPro" id="IPR028976">
    <property type="entry name" value="CheC-like_sf"/>
</dbReference>
<evidence type="ECO:0000256" key="2">
    <source>
        <dbReference type="SAM" id="MobiDB-lite"/>
    </source>
</evidence>
<dbReference type="SUPFAM" id="SSF103039">
    <property type="entry name" value="CheC-like"/>
    <property type="match status" value="1"/>
</dbReference>
<comment type="caution">
    <text evidence="3">The sequence shown here is derived from an EMBL/GenBank/DDBJ whole genome shotgun (WGS) entry which is preliminary data.</text>
</comment>
<reference evidence="3" key="1">
    <citation type="journal article" date="2014" name="Int. J. Syst. Evol. Microbiol.">
        <title>Complete genome sequence of Corynebacterium casei LMG S-19264T (=DSM 44701T), isolated from a smear-ripened cheese.</title>
        <authorList>
            <consortium name="US DOE Joint Genome Institute (JGI-PGF)"/>
            <person name="Walter F."/>
            <person name="Albersmeier A."/>
            <person name="Kalinowski J."/>
            <person name="Ruckert C."/>
        </authorList>
    </citation>
    <scope>NUCLEOTIDE SEQUENCE</scope>
    <source>
        <strain evidence="3">JCM 30804</strain>
    </source>
</reference>
<keyword evidence="1" id="KW-0145">Chemotaxis</keyword>
<dbReference type="AlphaFoldDB" id="A0A917JVS3"/>
<sequence length="268" mass="29639">MTLISLWAELDFDLTAFSVQHDALLHSYMVSKMTSPQIVTSDDILLKLCHSVSHVLSSTTASQISHAGMVQSITRTRLKPDVGCFSIFDGGFSGLVVINFSAAAAIEIYRKYMINMGMPESELAFSHTSDEVSNVMGELMNQMLGNFINQVNKELQTSIGQSQPKMLTINKELTISIDANLDEPLARRVSFKTENNHIFYLEFAMDKTEFIKLAEFEHDEEFDLDSLIDEHGSHNEKVSPVATSSNSAASTSTTIKTSADDLLDELGI</sequence>
<proteinExistence type="predicted"/>
<evidence type="ECO:0008006" key="5">
    <source>
        <dbReference type="Google" id="ProtNLM"/>
    </source>
</evidence>
<feature type="region of interest" description="Disordered" evidence="2">
    <location>
        <begin position="234"/>
        <end position="253"/>
    </location>
</feature>
<organism evidence="3 4">
    <name type="scientific">Shewanella gelidii</name>
    <dbReference type="NCBI Taxonomy" id="1642821"/>
    <lineage>
        <taxon>Bacteria</taxon>
        <taxon>Pseudomonadati</taxon>
        <taxon>Pseudomonadota</taxon>
        <taxon>Gammaproteobacteria</taxon>
        <taxon>Alteromonadales</taxon>
        <taxon>Shewanellaceae</taxon>
        <taxon>Shewanella</taxon>
    </lineage>
</organism>
<dbReference type="Gene3D" id="3.40.1550.10">
    <property type="entry name" value="CheC-like"/>
    <property type="match status" value="1"/>
</dbReference>
<gene>
    <name evidence="3" type="ORF">GCM10009332_25370</name>
</gene>
<protein>
    <recommendedName>
        <fullName evidence="5">DUF3334 family protein</fullName>
    </recommendedName>
</protein>
<accession>A0A917JVS3</accession>